<feature type="region of interest" description="Disordered" evidence="6">
    <location>
        <begin position="594"/>
        <end position="625"/>
    </location>
</feature>
<dbReference type="PANTHER" id="PTHR12937">
    <property type="entry name" value="VACUOLAR PROTEIN SORTING 28, ISOFORM 2 VPS28"/>
    <property type="match status" value="1"/>
</dbReference>
<dbReference type="SUPFAM" id="SSF140111">
    <property type="entry name" value="Endosomal sorting complex assembly domain"/>
    <property type="match status" value="1"/>
</dbReference>
<dbReference type="InterPro" id="IPR037202">
    <property type="entry name" value="ESCRT_assembly_dom"/>
</dbReference>
<dbReference type="Pfam" id="PF03997">
    <property type="entry name" value="VPS28"/>
    <property type="match status" value="1"/>
</dbReference>
<gene>
    <name evidence="9" type="ORF">FH972_025051</name>
</gene>
<evidence type="ECO:0000259" key="7">
    <source>
        <dbReference type="PROSITE" id="PS51310"/>
    </source>
</evidence>
<evidence type="ECO:0000256" key="5">
    <source>
        <dbReference type="PROSITE-ProRule" id="PRU00642"/>
    </source>
</evidence>
<evidence type="ECO:0000256" key="6">
    <source>
        <dbReference type="SAM" id="MobiDB-lite"/>
    </source>
</evidence>
<feature type="region of interest" description="Disordered" evidence="6">
    <location>
        <begin position="1116"/>
        <end position="1136"/>
    </location>
</feature>
<evidence type="ECO:0000313" key="10">
    <source>
        <dbReference type="Proteomes" id="UP000327013"/>
    </source>
</evidence>
<feature type="domain" description="VPS28 C-terminal" evidence="7">
    <location>
        <begin position="143"/>
        <end position="237"/>
    </location>
</feature>
<comment type="caution">
    <text evidence="9">The sequence shown here is derived from an EMBL/GenBank/DDBJ whole genome shotgun (WGS) entry which is preliminary data.</text>
</comment>
<feature type="compositionally biased region" description="Basic and acidic residues" evidence="6">
    <location>
        <begin position="696"/>
        <end position="711"/>
    </location>
</feature>
<feature type="domain" description="VPS28 N-terminal" evidence="8">
    <location>
        <begin position="21"/>
        <end position="129"/>
    </location>
</feature>
<reference evidence="9 10" key="1">
    <citation type="submission" date="2019-06" db="EMBL/GenBank/DDBJ databases">
        <title>A chromosomal-level reference genome of Carpinus fangiana (Coryloideae, Betulaceae).</title>
        <authorList>
            <person name="Yang X."/>
            <person name="Wang Z."/>
            <person name="Zhang L."/>
            <person name="Hao G."/>
            <person name="Liu J."/>
            <person name="Yang Y."/>
        </authorList>
    </citation>
    <scope>NUCLEOTIDE SEQUENCE [LARGE SCALE GENOMIC DNA]</scope>
    <source>
        <strain evidence="9">Cfa_2016G</strain>
        <tissue evidence="9">Leaf</tissue>
    </source>
</reference>
<proteinExistence type="inferred from homology"/>
<dbReference type="PANTHER" id="PTHR12937:SF0">
    <property type="entry name" value="VACUOLAR PROTEIN SORTING-ASSOCIATED PROTEIN 28 HOMOLOG"/>
    <property type="match status" value="1"/>
</dbReference>
<keyword evidence="10" id="KW-1185">Reference proteome</keyword>
<dbReference type="AlphaFoldDB" id="A0A5N6L096"/>
<keyword evidence="4 5" id="KW-0653">Protein transport</keyword>
<keyword evidence="3" id="KW-0967">Endosome</keyword>
<evidence type="ECO:0000256" key="2">
    <source>
        <dbReference type="ARBA" id="ARBA00022448"/>
    </source>
</evidence>
<dbReference type="GO" id="GO:0000813">
    <property type="term" value="C:ESCRT I complex"/>
    <property type="evidence" value="ECO:0007669"/>
    <property type="project" value="InterPro"/>
</dbReference>
<organism evidence="9 10">
    <name type="scientific">Carpinus fangiana</name>
    <dbReference type="NCBI Taxonomy" id="176857"/>
    <lineage>
        <taxon>Eukaryota</taxon>
        <taxon>Viridiplantae</taxon>
        <taxon>Streptophyta</taxon>
        <taxon>Embryophyta</taxon>
        <taxon>Tracheophyta</taxon>
        <taxon>Spermatophyta</taxon>
        <taxon>Magnoliopsida</taxon>
        <taxon>eudicotyledons</taxon>
        <taxon>Gunneridae</taxon>
        <taxon>Pentapetalae</taxon>
        <taxon>rosids</taxon>
        <taxon>fabids</taxon>
        <taxon>Fagales</taxon>
        <taxon>Betulaceae</taxon>
        <taxon>Carpinus</taxon>
    </lineage>
</organism>
<dbReference type="InterPro" id="IPR029063">
    <property type="entry name" value="SAM-dependent_MTases_sf"/>
</dbReference>
<dbReference type="Gene3D" id="1.20.120.1130">
    <property type="match status" value="1"/>
</dbReference>
<evidence type="ECO:0000256" key="4">
    <source>
        <dbReference type="ARBA" id="ARBA00022927"/>
    </source>
</evidence>
<dbReference type="PROSITE" id="PS51313">
    <property type="entry name" value="VPS28_N"/>
    <property type="match status" value="1"/>
</dbReference>
<dbReference type="EMBL" id="VIBQ01000036">
    <property type="protein sequence ID" value="KAB8437372.1"/>
    <property type="molecule type" value="Genomic_DNA"/>
</dbReference>
<comment type="similarity">
    <text evidence="5">Belongs to the VPS28 family.</text>
</comment>
<dbReference type="InterPro" id="IPR037206">
    <property type="entry name" value="VPS28_C_sf"/>
</dbReference>
<evidence type="ECO:0000256" key="3">
    <source>
        <dbReference type="ARBA" id="ARBA00022753"/>
    </source>
</evidence>
<evidence type="ECO:0000259" key="8">
    <source>
        <dbReference type="PROSITE" id="PS51313"/>
    </source>
</evidence>
<dbReference type="InterPro" id="IPR017898">
    <property type="entry name" value="VPS28_N"/>
</dbReference>
<evidence type="ECO:0008006" key="11">
    <source>
        <dbReference type="Google" id="ProtNLM"/>
    </source>
</evidence>
<dbReference type="GO" id="GO:0044877">
    <property type="term" value="F:protein-containing complex binding"/>
    <property type="evidence" value="ECO:0007669"/>
    <property type="project" value="TreeGrafter"/>
</dbReference>
<dbReference type="Pfam" id="PF10294">
    <property type="entry name" value="Methyltransf_16"/>
    <property type="match status" value="1"/>
</dbReference>
<name>A0A5N6L096_9ROSI</name>
<accession>A0A5N6L096</accession>
<dbReference type="GO" id="GO:0043328">
    <property type="term" value="P:protein transport to vacuole involved in ubiquitin-dependent protein catabolic process via the multivesicular body sorting pathway"/>
    <property type="evidence" value="ECO:0007669"/>
    <property type="project" value="TreeGrafter"/>
</dbReference>
<comment type="subcellular location">
    <subcellularLocation>
        <location evidence="1">Endosome</location>
    </subcellularLocation>
</comment>
<evidence type="ECO:0000256" key="1">
    <source>
        <dbReference type="ARBA" id="ARBA00004177"/>
    </source>
</evidence>
<dbReference type="InterPro" id="IPR017899">
    <property type="entry name" value="VPS28_C"/>
</dbReference>
<dbReference type="OrthoDB" id="2671at2759"/>
<sequence>MYAQRQLAYAPTPYSYTPTSSLSATINLDEEVKLSSNSTERDLHESLAEIYSIILTLDAVEKAYLKDSIAESDYTETCGRLLKQYKSNLANEAVSNAFGDLETFKREWRLECPRATERIRVGIPATVEQGSSRAQPSTSTGGAAATLVVAASENFITLLDAIKIGMVSKDTLHPILVETIQAVNKVTSIEFDAKEKIVQWLITLNQMRAAEELNQEQAHPLEESIHMLDLPQIYTRPSLEAITSALNLLALQPPTFSTDSGRPVRKTITASTNEIAAYLTRIVSSPLSWLSDDEAESIRDLAARRLSERSGRAGMASLTRTFSIPLLDDADRDTLDIQLHEPSMTGDNLGHKTWSSSYAVAKLLPNLIPTLHPNPKAEQNTTALELGAGTGLLGLAYAALTQRAILLTDLPEIVPNLARNLALNAPTLLASSPTTSPPLGTTCGTLDWTSPATIHLHSTTTDTPPPTLHVPLLTPLILVADPIYSPDHPRLLVAAILHHLAPPLSPSAPTAAPRSPARVLLAYPVSRAVYLPQIAELHELLRGAGLAIVARGREDDVRDDWDEGVVGGGGRPLRSGRMLDGMMEIEREQRYPDDGYRRQNSFPSVHPKSKKHAQQNTRCRYTTHPIPGSAPIWSTRANRRHSRPLPFNVDVTIPFDLLRYARRRKPIEASARKQVVASGFCALQEAGAEEGGGNDDEGHAERDGVEADSRRCGAVGGTGAVGSLGGRWLLEAGALGTSPLRALTSKSGTLAGTALHELLSGNGHDGQALGVIDLPVVALGRAGQGLAILEVATIAGGRRGVLELLHEVVVVGQGLDRVAVDVDQTIVGVVLLVGVLVDETTGVDVGHLLAVESGNVVELTRRVLIAAVLGQEQRDGIVAVLLDLGGPARTLEGVGIAPGVVVEGEEVAAGLGGAAVHVGSSLVTVLLHIGGGVANGDGAVVASANVLLHVTSDGLDVRSAVGIVGGVDNLVTREEKQSVVVLGEGINGGKDRLQVDIVVGGLGSLAVQGVFAVVDVEGEMRMVLRPRSWNSLMSRLQLSVSARGSMGSEAPPSFDVSRLSMNCQGGECRAKVSGHRLGELLDMLTGLVVNTADVEAGAVGLEESVALDGNRRRAAGGALGNGGRSGRRGSDGQDGCDERGLHDDLSFVKCRETVGGTCVSQQQLLVG</sequence>
<dbReference type="InterPro" id="IPR007143">
    <property type="entry name" value="Vps28"/>
</dbReference>
<dbReference type="InterPro" id="IPR038358">
    <property type="entry name" value="VPS28_N_sf"/>
</dbReference>
<dbReference type="Gene3D" id="1.20.1440.200">
    <property type="match status" value="1"/>
</dbReference>
<evidence type="ECO:0000313" key="9">
    <source>
        <dbReference type="EMBL" id="KAB8437372.1"/>
    </source>
</evidence>
<feature type="region of interest" description="Disordered" evidence="6">
    <location>
        <begin position="687"/>
        <end position="712"/>
    </location>
</feature>
<dbReference type="SUPFAM" id="SSF140427">
    <property type="entry name" value="VPS28 C-terminal domain-like"/>
    <property type="match status" value="1"/>
</dbReference>
<dbReference type="Gene3D" id="3.40.50.150">
    <property type="entry name" value="Vaccinia Virus protein VP39"/>
    <property type="match status" value="1"/>
</dbReference>
<dbReference type="SUPFAM" id="SSF53335">
    <property type="entry name" value="S-adenosyl-L-methionine-dependent methyltransferases"/>
    <property type="match status" value="1"/>
</dbReference>
<dbReference type="InterPro" id="IPR019410">
    <property type="entry name" value="Methyltransf_16"/>
</dbReference>
<dbReference type="FunFam" id="1.20.1440.200:FF:000003">
    <property type="entry name" value="Vacuolar protein sorting-associated protein 28"/>
    <property type="match status" value="1"/>
</dbReference>
<keyword evidence="2 5" id="KW-0813">Transport</keyword>
<dbReference type="PROSITE" id="PS51310">
    <property type="entry name" value="VPS28_C"/>
    <property type="match status" value="1"/>
</dbReference>
<protein>
    <recommendedName>
        <fullName evidence="11">Vacuolar protein sorting-associated protein 28 homolog</fullName>
    </recommendedName>
</protein>
<dbReference type="Proteomes" id="UP000327013">
    <property type="component" value="Unassembled WGS sequence"/>
</dbReference>